<dbReference type="InterPro" id="IPR002893">
    <property type="entry name" value="Znf_MYND"/>
</dbReference>
<dbReference type="OrthoDB" id="5282002at2759"/>
<dbReference type="PROSITE" id="PS50865">
    <property type="entry name" value="ZF_MYND_2"/>
    <property type="match status" value="1"/>
</dbReference>
<dbReference type="Gene3D" id="6.10.140.2220">
    <property type="match status" value="1"/>
</dbReference>
<organism evidence="6 7">
    <name type="scientific">Microthyrium microscopicum</name>
    <dbReference type="NCBI Taxonomy" id="703497"/>
    <lineage>
        <taxon>Eukaryota</taxon>
        <taxon>Fungi</taxon>
        <taxon>Dikarya</taxon>
        <taxon>Ascomycota</taxon>
        <taxon>Pezizomycotina</taxon>
        <taxon>Dothideomycetes</taxon>
        <taxon>Dothideomycetes incertae sedis</taxon>
        <taxon>Microthyriales</taxon>
        <taxon>Microthyriaceae</taxon>
        <taxon>Microthyrium</taxon>
    </lineage>
</organism>
<proteinExistence type="predicted"/>
<sequence length="353" mass="40454">MSGVELLCAHQNEGITCNEAKFTCTGCRLVHYCRPKCQQDHWAKHKANCKSPYMKKSWKPLWYVQGRDAAFEDQGFLNLEVKYLWGNTPAIDILVLEKHEDVSNNKDLHILFAASSDIRNLRMTIASLPIEYRQTVNITANDLDTNVTARNVILLLIAFAVEEPGEAVDCKLHVWFAAQLTRSHFELLDSKIRPLNQEALIQSPYNRIHTWNFGNHSVWLTLTQSAWSSMLDRLQVPDGLTSSKARNVRGKIARAESRVDYLDRGLFDLPPAHRMGLLKYRNDSIILPFDHPRSEFIIPNLARYRSLFADALRCWAHKNVLSTSSGLASNDLYGKLCYHVKDVLRRFVAAYLR</sequence>
<evidence type="ECO:0000313" key="6">
    <source>
        <dbReference type="EMBL" id="KAF2675332.1"/>
    </source>
</evidence>
<dbReference type="SUPFAM" id="SSF144232">
    <property type="entry name" value="HIT/MYND zinc finger-like"/>
    <property type="match status" value="1"/>
</dbReference>
<keyword evidence="2 4" id="KW-0863">Zinc-finger</keyword>
<keyword evidence="1" id="KW-0479">Metal-binding</keyword>
<dbReference type="InterPro" id="IPR027974">
    <property type="entry name" value="DUF4470"/>
</dbReference>
<gene>
    <name evidence="6" type="ORF">BT63DRAFT_366383</name>
</gene>
<evidence type="ECO:0000256" key="3">
    <source>
        <dbReference type="ARBA" id="ARBA00022833"/>
    </source>
</evidence>
<evidence type="ECO:0000256" key="2">
    <source>
        <dbReference type="ARBA" id="ARBA00022771"/>
    </source>
</evidence>
<evidence type="ECO:0000256" key="1">
    <source>
        <dbReference type="ARBA" id="ARBA00022723"/>
    </source>
</evidence>
<accession>A0A6A6UT80</accession>
<dbReference type="Pfam" id="PF14737">
    <property type="entry name" value="DUF4470"/>
    <property type="match status" value="1"/>
</dbReference>
<dbReference type="Pfam" id="PF01753">
    <property type="entry name" value="zf-MYND"/>
    <property type="match status" value="1"/>
</dbReference>
<name>A0A6A6UT80_9PEZI</name>
<protein>
    <recommendedName>
        <fullName evidence="5">MYND-type domain-containing protein</fullName>
    </recommendedName>
</protein>
<feature type="domain" description="MYND-type" evidence="5">
    <location>
        <begin position="14"/>
        <end position="49"/>
    </location>
</feature>
<reference evidence="6" key="1">
    <citation type="journal article" date="2020" name="Stud. Mycol.">
        <title>101 Dothideomycetes genomes: a test case for predicting lifestyles and emergence of pathogens.</title>
        <authorList>
            <person name="Haridas S."/>
            <person name="Albert R."/>
            <person name="Binder M."/>
            <person name="Bloem J."/>
            <person name="Labutti K."/>
            <person name="Salamov A."/>
            <person name="Andreopoulos B."/>
            <person name="Baker S."/>
            <person name="Barry K."/>
            <person name="Bills G."/>
            <person name="Bluhm B."/>
            <person name="Cannon C."/>
            <person name="Castanera R."/>
            <person name="Culley D."/>
            <person name="Daum C."/>
            <person name="Ezra D."/>
            <person name="Gonzalez J."/>
            <person name="Henrissat B."/>
            <person name="Kuo A."/>
            <person name="Liang C."/>
            <person name="Lipzen A."/>
            <person name="Lutzoni F."/>
            <person name="Magnuson J."/>
            <person name="Mondo S."/>
            <person name="Nolan M."/>
            <person name="Ohm R."/>
            <person name="Pangilinan J."/>
            <person name="Park H.-J."/>
            <person name="Ramirez L."/>
            <person name="Alfaro M."/>
            <person name="Sun H."/>
            <person name="Tritt A."/>
            <person name="Yoshinaga Y."/>
            <person name="Zwiers L.-H."/>
            <person name="Turgeon B."/>
            <person name="Goodwin S."/>
            <person name="Spatafora J."/>
            <person name="Crous P."/>
            <person name="Grigoriev I."/>
        </authorList>
    </citation>
    <scope>NUCLEOTIDE SEQUENCE</scope>
    <source>
        <strain evidence="6">CBS 115976</strain>
    </source>
</reference>
<evidence type="ECO:0000259" key="5">
    <source>
        <dbReference type="PROSITE" id="PS50865"/>
    </source>
</evidence>
<keyword evidence="3" id="KW-0862">Zinc</keyword>
<evidence type="ECO:0000313" key="7">
    <source>
        <dbReference type="Proteomes" id="UP000799302"/>
    </source>
</evidence>
<dbReference type="EMBL" id="MU004230">
    <property type="protein sequence ID" value="KAF2675332.1"/>
    <property type="molecule type" value="Genomic_DNA"/>
</dbReference>
<evidence type="ECO:0000256" key="4">
    <source>
        <dbReference type="PROSITE-ProRule" id="PRU00134"/>
    </source>
</evidence>
<dbReference type="Proteomes" id="UP000799302">
    <property type="component" value="Unassembled WGS sequence"/>
</dbReference>
<dbReference type="AlphaFoldDB" id="A0A6A6UT80"/>
<dbReference type="GO" id="GO:0008270">
    <property type="term" value="F:zinc ion binding"/>
    <property type="evidence" value="ECO:0007669"/>
    <property type="project" value="UniProtKB-KW"/>
</dbReference>
<keyword evidence="7" id="KW-1185">Reference proteome</keyword>